<feature type="compositionally biased region" description="Acidic residues" evidence="11">
    <location>
        <begin position="158"/>
        <end position="173"/>
    </location>
</feature>
<gene>
    <name evidence="15" type="ORF">PPYR_14681</name>
</gene>
<dbReference type="InterPro" id="IPR025750">
    <property type="entry name" value="DPF1-3_N"/>
</dbReference>
<feature type="compositionally biased region" description="Low complexity" evidence="11">
    <location>
        <begin position="353"/>
        <end position="365"/>
    </location>
</feature>
<evidence type="ECO:0000313" key="15">
    <source>
        <dbReference type="EMBL" id="KAB0792722.1"/>
    </source>
</evidence>
<dbReference type="CDD" id="cd15530">
    <property type="entry name" value="PHD2_d4"/>
    <property type="match status" value="1"/>
</dbReference>
<feature type="region of interest" description="Disordered" evidence="11">
    <location>
        <begin position="335"/>
        <end position="386"/>
    </location>
</feature>
<name>A0A1Y1M774_PHOPY</name>
<keyword evidence="4" id="KW-0677">Repeat</keyword>
<comment type="similarity">
    <text evidence="2">Belongs to the requiem/DPF family.</text>
</comment>
<dbReference type="SUPFAM" id="SSF57903">
    <property type="entry name" value="FYVE/PHD zinc finger"/>
    <property type="match status" value="2"/>
</dbReference>
<dbReference type="PROSITE" id="PS50157">
    <property type="entry name" value="ZINC_FINGER_C2H2_2"/>
    <property type="match status" value="1"/>
</dbReference>
<evidence type="ECO:0000256" key="5">
    <source>
        <dbReference type="ARBA" id="ARBA00022771"/>
    </source>
</evidence>
<dbReference type="PANTHER" id="PTHR45888:SF5">
    <property type="entry name" value="D4, ISOFORM A"/>
    <property type="match status" value="1"/>
</dbReference>
<dbReference type="PANTHER" id="PTHR45888">
    <property type="entry name" value="HL01030P-RELATED"/>
    <property type="match status" value="1"/>
</dbReference>
<evidence type="ECO:0000256" key="9">
    <source>
        <dbReference type="ARBA" id="ARBA00023242"/>
    </source>
</evidence>
<reference evidence="14" key="1">
    <citation type="journal article" date="2016" name="Sci. Rep.">
        <title>Molecular characterization of firefly nuptial gifts: a multi-omics approach sheds light on postcopulatory sexual selection.</title>
        <authorList>
            <person name="Al-Wathiqui N."/>
            <person name="Fallon T.R."/>
            <person name="South A."/>
            <person name="Weng J.K."/>
            <person name="Lewis S.M."/>
        </authorList>
    </citation>
    <scope>NUCLEOTIDE SEQUENCE</scope>
</reference>
<dbReference type="InterPro" id="IPR011011">
    <property type="entry name" value="Znf_FYVE_PHD"/>
</dbReference>
<dbReference type="InterPro" id="IPR013087">
    <property type="entry name" value="Znf_C2H2_type"/>
</dbReference>
<dbReference type="PROSITE" id="PS50016">
    <property type="entry name" value="ZF_PHD_2"/>
    <property type="match status" value="2"/>
</dbReference>
<keyword evidence="9" id="KW-0539">Nucleus</keyword>
<dbReference type="AlphaFoldDB" id="A0A1Y1M774"/>
<feature type="compositionally biased region" description="Basic residues" evidence="11">
    <location>
        <begin position="177"/>
        <end position="186"/>
    </location>
</feature>
<dbReference type="InterPro" id="IPR013083">
    <property type="entry name" value="Znf_RING/FYVE/PHD"/>
</dbReference>
<proteinExistence type="inferred from homology"/>
<organism evidence="14">
    <name type="scientific">Photinus pyralis</name>
    <name type="common">Common eastern firefly</name>
    <name type="synonym">Lampyris pyralis</name>
    <dbReference type="NCBI Taxonomy" id="7054"/>
    <lineage>
        <taxon>Eukaryota</taxon>
        <taxon>Metazoa</taxon>
        <taxon>Ecdysozoa</taxon>
        <taxon>Arthropoda</taxon>
        <taxon>Hexapoda</taxon>
        <taxon>Insecta</taxon>
        <taxon>Pterygota</taxon>
        <taxon>Neoptera</taxon>
        <taxon>Endopterygota</taxon>
        <taxon>Coleoptera</taxon>
        <taxon>Polyphaga</taxon>
        <taxon>Elateriformia</taxon>
        <taxon>Elateroidea</taxon>
        <taxon>Lampyridae</taxon>
        <taxon>Lampyrinae</taxon>
        <taxon>Photinus</taxon>
    </lineage>
</organism>
<evidence type="ECO:0000256" key="4">
    <source>
        <dbReference type="ARBA" id="ARBA00022737"/>
    </source>
</evidence>
<evidence type="ECO:0000313" key="14">
    <source>
        <dbReference type="EMBL" id="JAV81564.1"/>
    </source>
</evidence>
<dbReference type="FunCoup" id="A0A1Y1M774">
    <property type="interactions" value="926"/>
</dbReference>
<feature type="compositionally biased region" description="Basic residues" evidence="11">
    <location>
        <begin position="198"/>
        <end position="211"/>
    </location>
</feature>
<evidence type="ECO:0008006" key="17">
    <source>
        <dbReference type="Google" id="ProtNLM"/>
    </source>
</evidence>
<dbReference type="GO" id="GO:0071565">
    <property type="term" value="C:nBAF complex"/>
    <property type="evidence" value="ECO:0007669"/>
    <property type="project" value="TreeGrafter"/>
</dbReference>
<dbReference type="InterPro" id="IPR001965">
    <property type="entry name" value="Znf_PHD"/>
</dbReference>
<dbReference type="GO" id="GO:0008270">
    <property type="term" value="F:zinc ion binding"/>
    <property type="evidence" value="ECO:0007669"/>
    <property type="project" value="UniProtKB-KW"/>
</dbReference>
<feature type="domain" description="PHD-type" evidence="12">
    <location>
        <begin position="414"/>
        <end position="474"/>
    </location>
</feature>
<dbReference type="PROSITE" id="PS00028">
    <property type="entry name" value="ZINC_FINGER_C2H2_1"/>
    <property type="match status" value="1"/>
</dbReference>
<evidence type="ECO:0000256" key="11">
    <source>
        <dbReference type="SAM" id="MobiDB-lite"/>
    </source>
</evidence>
<feature type="region of interest" description="Disordered" evidence="11">
    <location>
        <begin position="158"/>
        <end position="223"/>
    </location>
</feature>
<evidence type="ECO:0000256" key="7">
    <source>
        <dbReference type="ARBA" id="ARBA00023015"/>
    </source>
</evidence>
<keyword evidence="7" id="KW-0805">Transcription regulation</keyword>
<dbReference type="EMBL" id="GEZM01038684">
    <property type="protein sequence ID" value="JAV81564.1"/>
    <property type="molecule type" value="Transcribed_RNA"/>
</dbReference>
<keyword evidence="16" id="KW-1185">Reference proteome</keyword>
<evidence type="ECO:0000313" key="16">
    <source>
        <dbReference type="Proteomes" id="UP000327044"/>
    </source>
</evidence>
<evidence type="ECO:0000256" key="10">
    <source>
        <dbReference type="PROSITE-ProRule" id="PRU00042"/>
    </source>
</evidence>
<feature type="domain" description="PHD-type" evidence="12">
    <location>
        <begin position="471"/>
        <end position="521"/>
    </location>
</feature>
<dbReference type="Pfam" id="PF00628">
    <property type="entry name" value="PHD"/>
    <property type="match status" value="2"/>
</dbReference>
<sequence length="524" mass="57961">MATVISTVNFSNLEKIETFMNDTSYREILESAANYNTRLCIERRLRLPFLDSQTGVAQNHSSLYMNKRHRMPGMAPGQIYTYPRPRWRKRRRQYLTMNSRAFARAADALLDGDVDLHNISQVENPALQDTDSKDSQLLLKDDVSKDWYYDEQDIMEMDAYDEPDQDSDLDYEETYSKRSKRRKGTGRSRGTDSPNAPGRRKGGGRGRKKTYAHNFDPTPGDPDKPFACELCGARYKTRPGLTYHYGHSHKEGASDENSRDSNAPMPTAPVVGMPNVPGGPPMPPGMGLPMGMGGPASLGGLVTGGPVVGDGASNNLSPAQGILQGSVYQDSYVSFLNQPNAGTPGGPIRRSRPGGLQPSPQSQAPPNLPPNLPNQPPLLPMDDPPMPILVAEKNYDPMPPVSIMDHLKDKAMPSPYCDFCLGDSRENKKTGGSEELVSCADCGRSAHPTCLQFTMNMIISVRKYRWQCIECKCCSVCGNSDNDDQLLFCDDCDRGYHMYCLSPPLNTPPEGSWSCKLCIDQFHK</sequence>
<evidence type="ECO:0000256" key="1">
    <source>
        <dbReference type="ARBA" id="ARBA00004123"/>
    </source>
</evidence>
<dbReference type="SMART" id="SM00249">
    <property type="entry name" value="PHD"/>
    <property type="match status" value="2"/>
</dbReference>
<evidence type="ECO:0000256" key="2">
    <source>
        <dbReference type="ARBA" id="ARBA00010539"/>
    </source>
</evidence>
<dbReference type="Gene3D" id="3.30.40.10">
    <property type="entry name" value="Zinc/RING finger domain, C3HC4 (zinc finger)"/>
    <property type="match status" value="1"/>
</dbReference>
<evidence type="ECO:0000259" key="13">
    <source>
        <dbReference type="PROSITE" id="PS50157"/>
    </source>
</evidence>
<dbReference type="Pfam" id="PF14051">
    <property type="entry name" value="DPF1-3_N"/>
    <property type="match status" value="1"/>
</dbReference>
<reference evidence="15 16" key="2">
    <citation type="journal article" date="2018" name="Elife">
        <title>Firefly genomes illuminate parallel origins of bioluminescence in beetles.</title>
        <authorList>
            <person name="Fallon T.R."/>
            <person name="Lower S.E."/>
            <person name="Chang C.H."/>
            <person name="Bessho-Uehara M."/>
            <person name="Martin G.J."/>
            <person name="Bewick A.J."/>
            <person name="Behringer M."/>
            <person name="Debat H.J."/>
            <person name="Wong I."/>
            <person name="Day J.C."/>
            <person name="Suvorov A."/>
            <person name="Silva C.J."/>
            <person name="Stanger-Hall K.F."/>
            <person name="Hall D.W."/>
            <person name="Schmitz R.J."/>
            <person name="Nelson D.R."/>
            <person name="Lewis S.M."/>
            <person name="Shigenobu S."/>
            <person name="Bybee S.M."/>
            <person name="Larracuente A.M."/>
            <person name="Oba Y."/>
            <person name="Weng J.K."/>
        </authorList>
    </citation>
    <scope>NUCLEOTIDE SEQUENCE [LARGE SCALE GENOMIC DNA]</scope>
    <source>
        <strain evidence="15">1611_PpyrPB1</strain>
        <tissue evidence="15">Whole body</tissue>
    </source>
</reference>
<dbReference type="InterPro" id="IPR019787">
    <property type="entry name" value="Znf_PHD-finger"/>
</dbReference>
<reference evidence="15" key="3">
    <citation type="submission" date="2019-08" db="EMBL/GenBank/DDBJ databases">
        <authorList>
            <consortium name="Photinus pyralis genome working group"/>
            <person name="Fallon T.R."/>
            <person name="Sander Lower S.E."/>
            <person name="Weng J.-K."/>
        </authorList>
    </citation>
    <scope>NUCLEOTIDE SEQUENCE</scope>
    <source>
        <strain evidence="15">1611_PpyrPB1</strain>
        <tissue evidence="15">Whole body</tissue>
    </source>
</reference>
<feature type="domain" description="C2H2-type" evidence="13">
    <location>
        <begin position="226"/>
        <end position="254"/>
    </location>
</feature>
<keyword evidence="3" id="KW-0479">Metal-binding</keyword>
<feature type="compositionally biased region" description="Pro residues" evidence="11">
    <location>
        <begin position="366"/>
        <end position="386"/>
    </location>
</feature>
<evidence type="ECO:0000256" key="8">
    <source>
        <dbReference type="ARBA" id="ARBA00023163"/>
    </source>
</evidence>
<keyword evidence="5 10" id="KW-0863">Zinc-finger</keyword>
<protein>
    <recommendedName>
        <fullName evidence="17">PHD-type domain-containing protein</fullName>
    </recommendedName>
</protein>
<dbReference type="FunFam" id="3.30.40.10:FF:000005">
    <property type="entry name" value="zinc finger protein isoform X1"/>
    <property type="match status" value="1"/>
</dbReference>
<dbReference type="OrthoDB" id="1903104at2759"/>
<dbReference type="CDD" id="cd15619">
    <property type="entry name" value="PHD1_d4"/>
    <property type="match status" value="1"/>
</dbReference>
<evidence type="ECO:0000256" key="6">
    <source>
        <dbReference type="ARBA" id="ARBA00022833"/>
    </source>
</evidence>
<keyword evidence="6" id="KW-0862">Zinc</keyword>
<dbReference type="EMBL" id="VVIM01000010">
    <property type="protein sequence ID" value="KAB0792722.1"/>
    <property type="molecule type" value="Genomic_DNA"/>
</dbReference>
<dbReference type="Proteomes" id="UP000327044">
    <property type="component" value="Unassembled WGS sequence"/>
</dbReference>
<dbReference type="InParanoid" id="A0A1Y1M774"/>
<comment type="subcellular location">
    <subcellularLocation>
        <location evidence="1">Nucleus</location>
    </subcellularLocation>
</comment>
<keyword evidence="8" id="KW-0804">Transcription</keyword>
<accession>A0A1Y1M774</accession>
<evidence type="ECO:0000259" key="12">
    <source>
        <dbReference type="PROSITE" id="PS50016"/>
    </source>
</evidence>
<evidence type="ECO:0000256" key="3">
    <source>
        <dbReference type="ARBA" id="ARBA00022723"/>
    </source>
</evidence>
<dbReference type="GO" id="GO:0007399">
    <property type="term" value="P:nervous system development"/>
    <property type="evidence" value="ECO:0007669"/>
    <property type="project" value="TreeGrafter"/>
</dbReference>